<reference evidence="2" key="1">
    <citation type="journal article" date="2020" name="Stud. Mycol.">
        <title>101 Dothideomycetes genomes: a test case for predicting lifestyles and emergence of pathogens.</title>
        <authorList>
            <person name="Haridas S."/>
            <person name="Albert R."/>
            <person name="Binder M."/>
            <person name="Bloem J."/>
            <person name="Labutti K."/>
            <person name="Salamov A."/>
            <person name="Andreopoulos B."/>
            <person name="Baker S."/>
            <person name="Barry K."/>
            <person name="Bills G."/>
            <person name="Bluhm B."/>
            <person name="Cannon C."/>
            <person name="Castanera R."/>
            <person name="Culley D."/>
            <person name="Daum C."/>
            <person name="Ezra D."/>
            <person name="Gonzalez J."/>
            <person name="Henrissat B."/>
            <person name="Kuo A."/>
            <person name="Liang C."/>
            <person name="Lipzen A."/>
            <person name="Lutzoni F."/>
            <person name="Magnuson J."/>
            <person name="Mondo S."/>
            <person name="Nolan M."/>
            <person name="Ohm R."/>
            <person name="Pangilinan J."/>
            <person name="Park H.-J."/>
            <person name="Ramirez L."/>
            <person name="Alfaro M."/>
            <person name="Sun H."/>
            <person name="Tritt A."/>
            <person name="Yoshinaga Y."/>
            <person name="Zwiers L.-H."/>
            <person name="Turgeon B."/>
            <person name="Goodwin S."/>
            <person name="Spatafora J."/>
            <person name="Crous P."/>
            <person name="Grigoriev I."/>
        </authorList>
    </citation>
    <scope>NUCLEOTIDE SEQUENCE</scope>
    <source>
        <strain evidence="2">CBS 627.86</strain>
    </source>
</reference>
<keyword evidence="1" id="KW-0732">Signal</keyword>
<evidence type="ECO:0000313" key="2">
    <source>
        <dbReference type="EMBL" id="KAF2120309.1"/>
    </source>
</evidence>
<evidence type="ECO:0000313" key="3">
    <source>
        <dbReference type="Proteomes" id="UP000799770"/>
    </source>
</evidence>
<name>A0A6A5ZLQ0_9PLEO</name>
<accession>A0A6A5ZLQ0</accession>
<protein>
    <recommendedName>
        <fullName evidence="4">AA1-like domain-containing protein</fullName>
    </recommendedName>
</protein>
<organism evidence="2 3">
    <name type="scientific">Lophiotrema nucula</name>
    <dbReference type="NCBI Taxonomy" id="690887"/>
    <lineage>
        <taxon>Eukaryota</taxon>
        <taxon>Fungi</taxon>
        <taxon>Dikarya</taxon>
        <taxon>Ascomycota</taxon>
        <taxon>Pezizomycotina</taxon>
        <taxon>Dothideomycetes</taxon>
        <taxon>Pleosporomycetidae</taxon>
        <taxon>Pleosporales</taxon>
        <taxon>Lophiotremataceae</taxon>
        <taxon>Lophiotrema</taxon>
    </lineage>
</organism>
<dbReference type="Proteomes" id="UP000799770">
    <property type="component" value="Unassembled WGS sequence"/>
</dbReference>
<dbReference type="AlphaFoldDB" id="A0A6A5ZLQ0"/>
<sequence length="134" mass="14439">MKSFAILSLISLGLAAPSTLQKRAIVSVTVYKGPNYTGDSATFSVDTTYVSDPVFGPGCDNRQFPASFNNQIRSIKFSPHPPVYCKLFNNANCANGDNDTFFFNEDVPDLSADPYTIGTQASSIFCATTDGSKE</sequence>
<dbReference type="EMBL" id="ML977314">
    <property type="protein sequence ID" value="KAF2120309.1"/>
    <property type="molecule type" value="Genomic_DNA"/>
</dbReference>
<feature type="signal peptide" evidence="1">
    <location>
        <begin position="1"/>
        <end position="15"/>
    </location>
</feature>
<evidence type="ECO:0000256" key="1">
    <source>
        <dbReference type="SAM" id="SignalP"/>
    </source>
</evidence>
<proteinExistence type="predicted"/>
<gene>
    <name evidence="2" type="ORF">BDV96DRAFT_323160</name>
</gene>
<evidence type="ECO:0008006" key="4">
    <source>
        <dbReference type="Google" id="ProtNLM"/>
    </source>
</evidence>
<dbReference type="Gene3D" id="2.60.20.10">
    <property type="entry name" value="Crystallins"/>
    <property type="match status" value="1"/>
</dbReference>
<keyword evidence="3" id="KW-1185">Reference proteome</keyword>
<feature type="chain" id="PRO_5025447771" description="AA1-like domain-containing protein" evidence="1">
    <location>
        <begin position="16"/>
        <end position="134"/>
    </location>
</feature>